<keyword evidence="1" id="KW-0863">Zinc-finger</keyword>
<name>A0A6S6THN9_9BACT</name>
<dbReference type="InterPro" id="IPR007527">
    <property type="entry name" value="Znf_SWIM"/>
</dbReference>
<dbReference type="EMBL" id="CACVAQ010000254">
    <property type="protein sequence ID" value="CAA6817727.1"/>
    <property type="molecule type" value="Genomic_DNA"/>
</dbReference>
<sequence>KSKNPPFMQWTDEKIAALAPNDSTERRGRTLASSAKWNTIATNYEAIWGECKGSGSQPYLVQIKLSGPKYKCSCPVRKPPCKHVLGLFFLFAKSSAVFKYQAPTEALKNWLDQQSTSTVSSASKTLAPVLKTEEAIEQAKLAKQKRWAQRVQLMTSGMDELELWLTDLIRQGIANTDIQKASFWNQVAAKMVDAKLPRISTYLKETHLLIQQNQNWSEVVVARLGALYLWAESFKKRNLLSAEMQEELYQSLGKIIKKADILAQHPSSKDLWFVLGKKEGVDIEGRSFRKIWLQGQKTKQQALILDYAFGSMGYEQQYIVGDLLDGALVYYSKAYPQRAIFESFESAKIYEKTTLNTYKDLNSMLTSYGKALVQNPWLFSFPVGLSNLKAFVNDKKELQIKDVKDRIIPLSNLKEAIIWKILAISGGHSVSLFGEWSGLHFEPLSMLTEDGILSFT</sequence>
<reference evidence="3" key="1">
    <citation type="submission" date="2020-01" db="EMBL/GenBank/DDBJ databases">
        <authorList>
            <person name="Meier V. D."/>
            <person name="Meier V D."/>
        </authorList>
    </citation>
    <scope>NUCLEOTIDE SEQUENCE</scope>
    <source>
        <strain evidence="3">HLG_WM_MAG_10</strain>
    </source>
</reference>
<keyword evidence="1" id="KW-0479">Metal-binding</keyword>
<gene>
    <name evidence="3" type="ORF">HELGO_WM17297</name>
</gene>
<dbReference type="PROSITE" id="PS50966">
    <property type="entry name" value="ZF_SWIM"/>
    <property type="match status" value="1"/>
</dbReference>
<evidence type="ECO:0000256" key="1">
    <source>
        <dbReference type="PROSITE-ProRule" id="PRU00325"/>
    </source>
</evidence>
<feature type="non-terminal residue" evidence="3">
    <location>
        <position position="1"/>
    </location>
</feature>
<proteinExistence type="predicted"/>
<dbReference type="GO" id="GO:0008270">
    <property type="term" value="F:zinc ion binding"/>
    <property type="evidence" value="ECO:0007669"/>
    <property type="project" value="UniProtKB-KW"/>
</dbReference>
<dbReference type="Pfam" id="PF04434">
    <property type="entry name" value="SWIM"/>
    <property type="match status" value="1"/>
</dbReference>
<accession>A0A6S6THN9</accession>
<dbReference type="AlphaFoldDB" id="A0A6S6THN9"/>
<organism evidence="3">
    <name type="scientific">uncultured Aureispira sp</name>
    <dbReference type="NCBI Taxonomy" id="1331704"/>
    <lineage>
        <taxon>Bacteria</taxon>
        <taxon>Pseudomonadati</taxon>
        <taxon>Bacteroidota</taxon>
        <taxon>Saprospiria</taxon>
        <taxon>Saprospirales</taxon>
        <taxon>Saprospiraceae</taxon>
        <taxon>Aureispira</taxon>
        <taxon>environmental samples</taxon>
    </lineage>
</organism>
<protein>
    <recommendedName>
        <fullName evidence="2">SWIM-type domain-containing protein</fullName>
    </recommendedName>
</protein>
<keyword evidence="1" id="KW-0862">Zinc</keyword>
<evidence type="ECO:0000259" key="2">
    <source>
        <dbReference type="PROSITE" id="PS50966"/>
    </source>
</evidence>
<feature type="domain" description="SWIM-type" evidence="2">
    <location>
        <begin position="59"/>
        <end position="92"/>
    </location>
</feature>
<evidence type="ECO:0000313" key="3">
    <source>
        <dbReference type="EMBL" id="CAA6817727.1"/>
    </source>
</evidence>